<name>A0AA35YRW7_LACSI</name>
<organism evidence="2 3">
    <name type="scientific">Lactuca saligna</name>
    <name type="common">Willowleaf lettuce</name>
    <dbReference type="NCBI Taxonomy" id="75948"/>
    <lineage>
        <taxon>Eukaryota</taxon>
        <taxon>Viridiplantae</taxon>
        <taxon>Streptophyta</taxon>
        <taxon>Embryophyta</taxon>
        <taxon>Tracheophyta</taxon>
        <taxon>Spermatophyta</taxon>
        <taxon>Magnoliopsida</taxon>
        <taxon>eudicotyledons</taxon>
        <taxon>Gunneridae</taxon>
        <taxon>Pentapetalae</taxon>
        <taxon>asterids</taxon>
        <taxon>campanulids</taxon>
        <taxon>Asterales</taxon>
        <taxon>Asteraceae</taxon>
        <taxon>Cichorioideae</taxon>
        <taxon>Cichorieae</taxon>
        <taxon>Lactucinae</taxon>
        <taxon>Lactuca</taxon>
    </lineage>
</organism>
<dbReference type="Gene3D" id="1.10.110.10">
    <property type="entry name" value="Plant lipid-transfer and hydrophobic proteins"/>
    <property type="match status" value="1"/>
</dbReference>
<dbReference type="PRINTS" id="PR00382">
    <property type="entry name" value="LIPIDTRNSFER"/>
</dbReference>
<dbReference type="AlphaFoldDB" id="A0AA35YRW7"/>
<reference evidence="2" key="1">
    <citation type="submission" date="2023-04" db="EMBL/GenBank/DDBJ databases">
        <authorList>
            <person name="Vijverberg K."/>
            <person name="Xiong W."/>
            <person name="Schranz E."/>
        </authorList>
    </citation>
    <scope>NUCLEOTIDE SEQUENCE</scope>
</reference>
<evidence type="ECO:0000313" key="3">
    <source>
        <dbReference type="Proteomes" id="UP001177003"/>
    </source>
</evidence>
<sequence>MGSLGMVFIVTICLVMGPWSRTMVAGKLCLGPAVALAFTPCLPYFDHKEERPSKACCKGYDGVQARTKTKADRVATCSCLQALLQNHDIRHFHFIRGLCSFDFSKGLGIPDVGPTADCSKNP</sequence>
<dbReference type="GO" id="GO:0006869">
    <property type="term" value="P:lipid transport"/>
    <property type="evidence" value="ECO:0007669"/>
    <property type="project" value="InterPro"/>
</dbReference>
<dbReference type="InterPro" id="IPR036312">
    <property type="entry name" value="Bifun_inhib/LTP/seed_sf"/>
</dbReference>
<dbReference type="GO" id="GO:0008289">
    <property type="term" value="F:lipid binding"/>
    <property type="evidence" value="ECO:0007669"/>
    <property type="project" value="InterPro"/>
</dbReference>
<dbReference type="SUPFAM" id="SSF47699">
    <property type="entry name" value="Bifunctional inhibitor/lipid-transfer protein/seed storage 2S albumin"/>
    <property type="match status" value="1"/>
</dbReference>
<evidence type="ECO:0000256" key="1">
    <source>
        <dbReference type="ARBA" id="ARBA00009748"/>
    </source>
</evidence>
<dbReference type="PANTHER" id="PTHR33076">
    <property type="entry name" value="NON-SPECIFIC LIPID-TRANSFER PROTEIN 2-RELATED"/>
    <property type="match status" value="1"/>
</dbReference>
<accession>A0AA35YRW7</accession>
<gene>
    <name evidence="2" type="ORF">LSALG_LOCUS18875</name>
</gene>
<evidence type="ECO:0008006" key="4">
    <source>
        <dbReference type="Google" id="ProtNLM"/>
    </source>
</evidence>
<dbReference type="InterPro" id="IPR000528">
    <property type="entry name" value="Plant_nsLTP"/>
</dbReference>
<protein>
    <recommendedName>
        <fullName evidence="4">Bifunctional inhibitor/plant lipid transfer protein/seed storage helical domain-containing protein</fullName>
    </recommendedName>
</protein>
<proteinExistence type="inferred from homology"/>
<dbReference type="EMBL" id="OX465080">
    <property type="protein sequence ID" value="CAI9279045.1"/>
    <property type="molecule type" value="Genomic_DNA"/>
</dbReference>
<dbReference type="Proteomes" id="UP001177003">
    <property type="component" value="Chromosome 4"/>
</dbReference>
<evidence type="ECO:0000313" key="2">
    <source>
        <dbReference type="EMBL" id="CAI9279045.1"/>
    </source>
</evidence>
<keyword evidence="3" id="KW-1185">Reference proteome</keyword>
<comment type="similarity">
    <text evidence="1">Belongs to the plant LTP family.</text>
</comment>